<dbReference type="EMBL" id="JAHUZE010000002">
    <property type="protein sequence ID" value="MBV7379104.1"/>
    <property type="molecule type" value="Genomic_DNA"/>
</dbReference>
<evidence type="ECO:0000256" key="1">
    <source>
        <dbReference type="ARBA" id="ARBA00022679"/>
    </source>
</evidence>
<dbReference type="Pfam" id="PF13469">
    <property type="entry name" value="Sulfotransfer_3"/>
    <property type="match status" value="1"/>
</dbReference>
<dbReference type="RefSeq" id="WP_218392256.1">
    <property type="nucleotide sequence ID" value="NZ_JAHUZE010000002.1"/>
</dbReference>
<evidence type="ECO:0000313" key="3">
    <source>
        <dbReference type="Proteomes" id="UP000756530"/>
    </source>
</evidence>
<keyword evidence="1" id="KW-0808">Transferase</keyword>
<organism evidence="2 3">
    <name type="scientific">Maritimibacter dapengensis</name>
    <dbReference type="NCBI Taxonomy" id="2836868"/>
    <lineage>
        <taxon>Bacteria</taxon>
        <taxon>Pseudomonadati</taxon>
        <taxon>Pseudomonadota</taxon>
        <taxon>Alphaproteobacteria</taxon>
        <taxon>Rhodobacterales</taxon>
        <taxon>Roseobacteraceae</taxon>
        <taxon>Maritimibacter</taxon>
    </lineage>
</organism>
<dbReference type="PANTHER" id="PTHR10605">
    <property type="entry name" value="HEPARAN SULFATE SULFOTRANSFERASE"/>
    <property type="match status" value="1"/>
</dbReference>
<evidence type="ECO:0000313" key="2">
    <source>
        <dbReference type="EMBL" id="MBV7379104.1"/>
    </source>
</evidence>
<dbReference type="InterPro" id="IPR037359">
    <property type="entry name" value="NST/OST"/>
</dbReference>
<dbReference type="Proteomes" id="UP000756530">
    <property type="component" value="Unassembled WGS sequence"/>
</dbReference>
<protein>
    <submittedName>
        <fullName evidence="2">Sulfotransferase</fullName>
    </submittedName>
</protein>
<proteinExistence type="predicted"/>
<sequence>MSAQTVIYCVGAAKAGTSWLFDTLYAHPECYFPTTKELHYWDSLHGGHGDFFRDQLPGRIAAIRGRYEQNTETHQRAYQEANMADIQRWHDLFDGTTRDDGIYRDYMGLCRTDAKVVGDFTPAYASLPVNWMQEMAAVHDDTRAIYILREPVDRLWSHLRMDAGAGGEAAALAKMDDFLAGGEEIVTRRSNYRQTLNRLGQAFGAGRLHVELFERLFSNAALARICDFLGISRVEAKTDKKVHVSGTAVLDDDRRARAQDALRQQYNFIERFLGGLPEEWTQKMVTA</sequence>
<name>A0ABS6T1J3_9RHOB</name>
<gene>
    <name evidence="2" type="ORF">KJP28_09195</name>
</gene>
<accession>A0ABS6T1J3</accession>
<dbReference type="PANTHER" id="PTHR10605:SF56">
    <property type="entry name" value="BIFUNCTIONAL HEPARAN SULFATE N-DEACETYLASE_N-SULFOTRANSFERASE"/>
    <property type="match status" value="1"/>
</dbReference>
<keyword evidence="3" id="KW-1185">Reference proteome</keyword>
<comment type="caution">
    <text evidence="2">The sequence shown here is derived from an EMBL/GenBank/DDBJ whole genome shotgun (WGS) entry which is preliminary data.</text>
</comment>
<reference evidence="2 3" key="1">
    <citation type="submission" date="2021-05" db="EMBL/GenBank/DDBJ databases">
        <title>Culturable bacteria isolated from Daya Bay.</title>
        <authorList>
            <person name="Zheng W."/>
            <person name="Yu S."/>
            <person name="Huang Y."/>
        </authorList>
    </citation>
    <scope>NUCLEOTIDE SEQUENCE [LARGE SCALE GENOMIC DNA]</scope>
    <source>
        <strain evidence="2 3">DP4N28-5</strain>
    </source>
</reference>